<name>A0A3P8KHE6_TSUPA</name>
<reference evidence="2 3" key="1">
    <citation type="submission" date="2018-12" db="EMBL/GenBank/DDBJ databases">
        <authorList>
            <consortium name="Pathogen Informatics"/>
        </authorList>
    </citation>
    <scope>NUCLEOTIDE SEQUENCE [LARGE SCALE GENOMIC DNA]</scope>
    <source>
        <strain evidence="2 3">NCTC10741</strain>
    </source>
</reference>
<evidence type="ECO:0000313" key="3">
    <source>
        <dbReference type="Proteomes" id="UP000271626"/>
    </source>
</evidence>
<evidence type="ECO:0000313" key="2">
    <source>
        <dbReference type="EMBL" id="VDR39588.1"/>
    </source>
</evidence>
<dbReference type="Proteomes" id="UP000271626">
    <property type="component" value="Chromosome"/>
</dbReference>
<sequence length="311" mass="32418">MPRLRAALAITGLAVVLTSCAVTGTGDNAPESAAPSTVSSPLAASQLVGRTVADAEAVLRRTTIALPDNESRFRGPDVYRLAPGGALAPIAVAEAAPRTVVAATFAGPGGSPLDDVRAGLVVADAGAAEPRPDTMEYADLEDRLLDAMGLRPPGSTPVSYLYVVGGESTDEAFWRFVDRAIGRMPLTRTTTAALAGRSIPPVAPAKEGEYATPDDKTWVDGLRLDRVAVAEAPASAAWLHTRFDIAPQSRVCAVNIEDVLRSRFAVTPARADDVHTLDRASAHRATVAGGVVDFYLTVDCITAVDIAPTPR</sequence>
<organism evidence="2 3">
    <name type="scientific">Tsukamurella paurometabola</name>
    <name type="common">Corynebacterium paurometabolum</name>
    <dbReference type="NCBI Taxonomy" id="2061"/>
    <lineage>
        <taxon>Bacteria</taxon>
        <taxon>Bacillati</taxon>
        <taxon>Actinomycetota</taxon>
        <taxon>Actinomycetes</taxon>
        <taxon>Mycobacteriales</taxon>
        <taxon>Tsukamurellaceae</taxon>
        <taxon>Tsukamurella</taxon>
    </lineage>
</organism>
<evidence type="ECO:0008006" key="4">
    <source>
        <dbReference type="Google" id="ProtNLM"/>
    </source>
</evidence>
<dbReference type="OrthoDB" id="9940516at2"/>
<dbReference type="PROSITE" id="PS51257">
    <property type="entry name" value="PROKAR_LIPOPROTEIN"/>
    <property type="match status" value="1"/>
</dbReference>
<evidence type="ECO:0000256" key="1">
    <source>
        <dbReference type="SAM" id="SignalP"/>
    </source>
</evidence>
<proteinExistence type="predicted"/>
<gene>
    <name evidence="2" type="ORF">NCTC10741_02731</name>
</gene>
<dbReference type="AlphaFoldDB" id="A0A3P8KHE6"/>
<accession>A0A3P8KHE6</accession>
<dbReference type="EMBL" id="LR131273">
    <property type="protein sequence ID" value="VDR39588.1"/>
    <property type="molecule type" value="Genomic_DNA"/>
</dbReference>
<feature type="signal peptide" evidence="1">
    <location>
        <begin position="1"/>
        <end position="21"/>
    </location>
</feature>
<dbReference type="RefSeq" id="WP_126196662.1">
    <property type="nucleotide sequence ID" value="NZ_CP085954.1"/>
</dbReference>
<protein>
    <recommendedName>
        <fullName evidence="4">Lipoprotein</fullName>
    </recommendedName>
</protein>
<keyword evidence="1" id="KW-0732">Signal</keyword>
<feature type="chain" id="PRO_5017994148" description="Lipoprotein" evidence="1">
    <location>
        <begin position="22"/>
        <end position="311"/>
    </location>
</feature>